<evidence type="ECO:0000313" key="2">
    <source>
        <dbReference type="EMBL" id="OIR18529.1"/>
    </source>
</evidence>
<protein>
    <submittedName>
        <fullName evidence="2">Uncharacterized protein</fullName>
    </submittedName>
</protein>
<dbReference type="CDD" id="cd12105">
    <property type="entry name" value="HmuY"/>
    <property type="match status" value="1"/>
</dbReference>
<sequence>MNTKNIGFGIAGVLLAVVAIWVLVISSYEEDLGTENVFIAYDLNNNLTNDRDEPLIELSFSDAKENLEWSKISISIDNGTEKMDCSKGEYTTNNIGERKVVPKLKSDGVTFNVVVDATSEEEFTYVDLDNLAETDNVSFDMRFSKTDIYLSENITGTIVEDMEFEELSEVPEQNFTENSDEKLDWYDYNFVAHRVEVEDKIYVINVEERFYKIKFISYYNEDDEERYVSFLIGALNDTAFPALSNSELVSPAKCIIAEGGSDGIFWEIDEAIMIYENDFDICSAPCTIKITVTYEGVSVKGTQEIEIE</sequence>
<dbReference type="AlphaFoldDB" id="A0A1J5TCB2"/>
<reference evidence="2 3" key="1">
    <citation type="submission" date="2016-08" db="EMBL/GenBank/DDBJ databases">
        <title>New Insights into Marine Group III Euryarchaeota, from dark to light.</title>
        <authorList>
            <person name="Haro-Moreno J.M."/>
            <person name="Rodriguez-Valera F."/>
            <person name="Lopez-Garcia P."/>
            <person name="Moreira D."/>
            <person name="Martin-Cuadrado A.B."/>
        </authorList>
    </citation>
    <scope>NUCLEOTIDE SEQUENCE [LARGE SCALE GENOMIC DNA]</scope>
    <source>
        <strain evidence="2">CG-Bathy1</strain>
    </source>
</reference>
<dbReference type="Proteomes" id="UP000183815">
    <property type="component" value="Unassembled WGS sequence"/>
</dbReference>
<comment type="caution">
    <text evidence="2">The sequence shown here is derived from an EMBL/GenBank/DDBJ whole genome shotgun (WGS) entry which is preliminary data.</text>
</comment>
<proteinExistence type="predicted"/>
<keyword evidence="1" id="KW-0472">Membrane</keyword>
<evidence type="ECO:0000313" key="3">
    <source>
        <dbReference type="Proteomes" id="UP000183815"/>
    </source>
</evidence>
<evidence type="ECO:0000256" key="1">
    <source>
        <dbReference type="SAM" id="Phobius"/>
    </source>
</evidence>
<organism evidence="2 3">
    <name type="scientific">Marine Group III euryarchaeote CG-Bathy1</name>
    <dbReference type="NCBI Taxonomy" id="1889001"/>
    <lineage>
        <taxon>Archaea</taxon>
        <taxon>Methanobacteriati</taxon>
        <taxon>Thermoplasmatota</taxon>
        <taxon>Thermoplasmata</taxon>
        <taxon>Candidatus Thermoprofundales</taxon>
    </lineage>
</organism>
<keyword evidence="1" id="KW-0812">Transmembrane</keyword>
<gene>
    <name evidence="2" type="ORF">BEU04_04490</name>
</gene>
<accession>A0A1J5TCB2</accession>
<feature type="transmembrane region" description="Helical" evidence="1">
    <location>
        <begin position="6"/>
        <end position="25"/>
    </location>
</feature>
<name>A0A1J5TCB2_9ARCH</name>
<dbReference type="InterPro" id="IPR025921">
    <property type="entry name" value="HmuY"/>
</dbReference>
<dbReference type="EMBL" id="MIYU01000007">
    <property type="protein sequence ID" value="OIR18529.1"/>
    <property type="molecule type" value="Genomic_DNA"/>
</dbReference>
<keyword evidence="1" id="KW-1133">Transmembrane helix</keyword>